<keyword evidence="5" id="KW-0227">DNA damage</keyword>
<dbReference type="PANTHER" id="PTHR15822">
    <property type="entry name" value="TRAF AND TNF RECEPTOR-ASSOCIATED PROTEIN"/>
    <property type="match status" value="1"/>
</dbReference>
<keyword evidence="9" id="KW-1133">Transmembrane helix</keyword>
<evidence type="ECO:0000313" key="11">
    <source>
        <dbReference type="EMBL" id="SFB85302.1"/>
    </source>
</evidence>
<dbReference type="PANTHER" id="PTHR15822:SF4">
    <property type="entry name" value="TYROSYL-DNA PHOSPHODIESTERASE 2"/>
    <property type="match status" value="1"/>
</dbReference>
<dbReference type="InterPro" id="IPR005135">
    <property type="entry name" value="Endo/exonuclease/phosphatase"/>
</dbReference>
<dbReference type="GO" id="GO:0004519">
    <property type="term" value="F:endonuclease activity"/>
    <property type="evidence" value="ECO:0007669"/>
    <property type="project" value="UniProtKB-KW"/>
</dbReference>
<organism evidence="11 12">
    <name type="scientific">Flexibacter flexilis DSM 6793</name>
    <dbReference type="NCBI Taxonomy" id="927664"/>
    <lineage>
        <taxon>Bacteria</taxon>
        <taxon>Pseudomonadati</taxon>
        <taxon>Bacteroidota</taxon>
        <taxon>Cytophagia</taxon>
        <taxon>Cytophagales</taxon>
        <taxon>Flexibacteraceae</taxon>
        <taxon>Flexibacter</taxon>
    </lineage>
</organism>
<dbReference type="InterPro" id="IPR051547">
    <property type="entry name" value="TDP2-like"/>
</dbReference>
<evidence type="ECO:0000313" key="12">
    <source>
        <dbReference type="Proteomes" id="UP000199514"/>
    </source>
</evidence>
<keyword evidence="9" id="KW-0812">Transmembrane</keyword>
<evidence type="ECO:0000259" key="10">
    <source>
        <dbReference type="Pfam" id="PF03372"/>
    </source>
</evidence>
<dbReference type="GO" id="GO:0004527">
    <property type="term" value="F:exonuclease activity"/>
    <property type="evidence" value="ECO:0007669"/>
    <property type="project" value="UniProtKB-KW"/>
</dbReference>
<feature type="transmembrane region" description="Helical" evidence="9">
    <location>
        <begin position="28"/>
        <end position="53"/>
    </location>
</feature>
<dbReference type="GO" id="GO:0046872">
    <property type="term" value="F:metal ion binding"/>
    <property type="evidence" value="ECO:0007669"/>
    <property type="project" value="UniProtKB-KW"/>
</dbReference>
<name>A0A1I1EFF1_9BACT</name>
<keyword evidence="9" id="KW-0472">Membrane</keyword>
<gene>
    <name evidence="11" type="ORF">SAMN05421780_101763</name>
</gene>
<dbReference type="Proteomes" id="UP000199514">
    <property type="component" value="Unassembled WGS sequence"/>
</dbReference>
<dbReference type="CDD" id="cd09084">
    <property type="entry name" value="EEP-2"/>
    <property type="match status" value="1"/>
</dbReference>
<evidence type="ECO:0000256" key="5">
    <source>
        <dbReference type="ARBA" id="ARBA00022763"/>
    </source>
</evidence>
<accession>A0A1I1EFF1</accession>
<protein>
    <submittedName>
        <fullName evidence="11">Metal-dependent hydrolase, endonuclease/exonuclease/phosphatase family</fullName>
    </submittedName>
</protein>
<dbReference type="RefSeq" id="WP_177199825.1">
    <property type="nucleotide sequence ID" value="NZ_FOLE01000001.1"/>
</dbReference>
<comment type="cofactor">
    <cofactor evidence="1">
        <name>Mn(2+)</name>
        <dbReference type="ChEBI" id="CHEBI:29035"/>
    </cofactor>
</comment>
<evidence type="ECO:0000256" key="7">
    <source>
        <dbReference type="ARBA" id="ARBA00022842"/>
    </source>
</evidence>
<keyword evidence="11" id="KW-0255">Endonuclease</keyword>
<proteinExistence type="predicted"/>
<evidence type="ECO:0000256" key="4">
    <source>
        <dbReference type="ARBA" id="ARBA00022723"/>
    </source>
</evidence>
<dbReference type="GO" id="GO:0006281">
    <property type="term" value="P:DNA repair"/>
    <property type="evidence" value="ECO:0007669"/>
    <property type="project" value="UniProtKB-KW"/>
</dbReference>
<evidence type="ECO:0000256" key="1">
    <source>
        <dbReference type="ARBA" id="ARBA00001936"/>
    </source>
</evidence>
<feature type="domain" description="Endonuclease/exonuclease/phosphatase" evidence="10">
    <location>
        <begin position="95"/>
        <end position="341"/>
    </location>
</feature>
<keyword evidence="6 11" id="KW-0378">Hydrolase</keyword>
<reference evidence="11 12" key="1">
    <citation type="submission" date="2016-10" db="EMBL/GenBank/DDBJ databases">
        <authorList>
            <person name="de Groot N.N."/>
        </authorList>
    </citation>
    <scope>NUCLEOTIDE SEQUENCE [LARGE SCALE GENOMIC DNA]</scope>
    <source>
        <strain evidence="11 12">DSM 6793</strain>
    </source>
</reference>
<keyword evidence="11" id="KW-0269">Exonuclease</keyword>
<keyword evidence="4" id="KW-0479">Metal-binding</keyword>
<keyword evidence="8" id="KW-0234">DNA repair</keyword>
<dbReference type="Pfam" id="PF03372">
    <property type="entry name" value="Exo_endo_phos"/>
    <property type="match status" value="1"/>
</dbReference>
<evidence type="ECO:0000256" key="2">
    <source>
        <dbReference type="ARBA" id="ARBA00001946"/>
    </source>
</evidence>
<dbReference type="AlphaFoldDB" id="A0A1I1EFF1"/>
<comment type="cofactor">
    <cofactor evidence="2">
        <name>Mg(2+)</name>
        <dbReference type="ChEBI" id="CHEBI:18420"/>
    </cofactor>
</comment>
<dbReference type="Gene3D" id="3.60.10.10">
    <property type="entry name" value="Endonuclease/exonuclease/phosphatase"/>
    <property type="match status" value="1"/>
</dbReference>
<keyword evidence="7" id="KW-0460">Magnesium</keyword>
<dbReference type="STRING" id="927664.SAMN05421780_101763"/>
<dbReference type="InterPro" id="IPR036691">
    <property type="entry name" value="Endo/exonu/phosph_ase_sf"/>
</dbReference>
<dbReference type="SUPFAM" id="SSF56219">
    <property type="entry name" value="DNase I-like"/>
    <property type="match status" value="1"/>
</dbReference>
<keyword evidence="12" id="KW-1185">Reference proteome</keyword>
<evidence type="ECO:0000256" key="6">
    <source>
        <dbReference type="ARBA" id="ARBA00022801"/>
    </source>
</evidence>
<evidence type="ECO:0000256" key="3">
    <source>
        <dbReference type="ARBA" id="ARBA00022722"/>
    </source>
</evidence>
<evidence type="ECO:0000256" key="8">
    <source>
        <dbReference type="ARBA" id="ARBA00023204"/>
    </source>
</evidence>
<keyword evidence="3" id="KW-0540">Nuclease</keyword>
<dbReference type="PROSITE" id="PS51257">
    <property type="entry name" value="PROKAR_LIPOPROTEIN"/>
    <property type="match status" value="1"/>
</dbReference>
<dbReference type="EMBL" id="FOLE01000001">
    <property type="protein sequence ID" value="SFB85302.1"/>
    <property type="molecule type" value="Genomic_DNA"/>
</dbReference>
<sequence length="353" mass="40792">MRFSFFFTTLIAALSCVAYWCAYLQPARFGAGFMAMSIPIWLIINAILFIFIWPKKGIKPALPPLFALVAGARFVFSTVAFHPTAHANPNDLNVVSYNVHMFGRHEQNKELTASLRKTVTTELISLQPDVICFQEYLEGLDNTKITKLFREAGLKHSFFSPALEGWVRERGGMVIFSRYPIIKTKAFRRQKLDMNQILYADIVTPTETIRVFNVHLQSNRVRAEYFEQDQDEQEAKRSIYLVYKKLNKGFELRAKQVKQLEAEIAKSPHPVIVCGDFNDLPYSYTYTRTQRTLQNAFEKAGNGLGFSFNGFLPFLRIDQQFASKNLKVTSFQTHRWPYSDHFPIQATYRHEKP</sequence>
<evidence type="ECO:0000256" key="9">
    <source>
        <dbReference type="SAM" id="Phobius"/>
    </source>
</evidence>